<dbReference type="AlphaFoldDB" id="A0A2G8LRR1"/>
<name>A0A2G8LRR1_STIJA</name>
<evidence type="ECO:0000313" key="3">
    <source>
        <dbReference type="Proteomes" id="UP000230750"/>
    </source>
</evidence>
<accession>A0A2G8LRR1</accession>
<gene>
    <name evidence="2" type="ORF">BSL78_00149</name>
</gene>
<comment type="caution">
    <text evidence="2">The sequence shown here is derived from an EMBL/GenBank/DDBJ whole genome shotgun (WGS) entry which is preliminary data.</text>
</comment>
<sequence length="235" mass="25043">MTQVVASTPLQNIDEGILHQARCLVNPPPPELVLLKDIAVPTSGTPAPLVTVCGEVVQDETAHVVGKGAQEVRNILLKEDDTTHSVALWNKSSRSPMKTGDKVTITHVSPRNDKFLWKLALSSTNDTTITIHVPPPSTIQGTIVGIEEEEDGCLMVTVLTEDGDLAQYSLPSQQASTLLKGATIEKTLENINEKEYVFSLQGSVIQNLTSTLPLSLPTTASSSASSSSTSTNTTT</sequence>
<evidence type="ECO:0000313" key="2">
    <source>
        <dbReference type="EMBL" id="PIK62914.1"/>
    </source>
</evidence>
<organism evidence="2 3">
    <name type="scientific">Stichopus japonicus</name>
    <name type="common">Sea cucumber</name>
    <dbReference type="NCBI Taxonomy" id="307972"/>
    <lineage>
        <taxon>Eukaryota</taxon>
        <taxon>Metazoa</taxon>
        <taxon>Echinodermata</taxon>
        <taxon>Eleutherozoa</taxon>
        <taxon>Echinozoa</taxon>
        <taxon>Holothuroidea</taxon>
        <taxon>Aspidochirotacea</taxon>
        <taxon>Aspidochirotida</taxon>
        <taxon>Stichopodidae</taxon>
        <taxon>Apostichopus</taxon>
    </lineage>
</organism>
<dbReference type="EMBL" id="MRZV01000003">
    <property type="protein sequence ID" value="PIK62914.1"/>
    <property type="molecule type" value="Genomic_DNA"/>
</dbReference>
<keyword evidence="3" id="KW-1185">Reference proteome</keyword>
<evidence type="ECO:0000256" key="1">
    <source>
        <dbReference type="SAM" id="MobiDB-lite"/>
    </source>
</evidence>
<proteinExistence type="predicted"/>
<protein>
    <submittedName>
        <fullName evidence="2">Uncharacterized protein</fullName>
    </submittedName>
</protein>
<reference evidence="2 3" key="1">
    <citation type="journal article" date="2017" name="PLoS Biol.">
        <title>The sea cucumber genome provides insights into morphological evolution and visceral regeneration.</title>
        <authorList>
            <person name="Zhang X."/>
            <person name="Sun L."/>
            <person name="Yuan J."/>
            <person name="Sun Y."/>
            <person name="Gao Y."/>
            <person name="Zhang L."/>
            <person name="Li S."/>
            <person name="Dai H."/>
            <person name="Hamel J.F."/>
            <person name="Liu C."/>
            <person name="Yu Y."/>
            <person name="Liu S."/>
            <person name="Lin W."/>
            <person name="Guo K."/>
            <person name="Jin S."/>
            <person name="Xu P."/>
            <person name="Storey K.B."/>
            <person name="Huan P."/>
            <person name="Zhang T."/>
            <person name="Zhou Y."/>
            <person name="Zhang J."/>
            <person name="Lin C."/>
            <person name="Li X."/>
            <person name="Xing L."/>
            <person name="Huo D."/>
            <person name="Sun M."/>
            <person name="Wang L."/>
            <person name="Mercier A."/>
            <person name="Li F."/>
            <person name="Yang H."/>
            <person name="Xiang J."/>
        </authorList>
    </citation>
    <scope>NUCLEOTIDE SEQUENCE [LARGE SCALE GENOMIC DNA]</scope>
    <source>
        <strain evidence="2">Shaxun</strain>
        <tissue evidence="2">Muscle</tissue>
    </source>
</reference>
<feature type="region of interest" description="Disordered" evidence="1">
    <location>
        <begin position="216"/>
        <end position="235"/>
    </location>
</feature>
<dbReference type="Proteomes" id="UP000230750">
    <property type="component" value="Unassembled WGS sequence"/>
</dbReference>